<dbReference type="EMBL" id="JBHRYB010000013">
    <property type="protein sequence ID" value="MFC3680987.1"/>
    <property type="molecule type" value="Genomic_DNA"/>
</dbReference>
<dbReference type="Pfam" id="PF07437">
    <property type="entry name" value="YfaZ"/>
    <property type="match status" value="1"/>
</dbReference>
<comment type="caution">
    <text evidence="2">The sequence shown here is derived from an EMBL/GenBank/DDBJ whole genome shotgun (WGS) entry which is preliminary data.</text>
</comment>
<protein>
    <submittedName>
        <fullName evidence="2">YfaZ family outer membrane protein</fullName>
    </submittedName>
</protein>
<evidence type="ECO:0000313" key="3">
    <source>
        <dbReference type="Proteomes" id="UP001595722"/>
    </source>
</evidence>
<evidence type="ECO:0000313" key="2">
    <source>
        <dbReference type="EMBL" id="MFC3680987.1"/>
    </source>
</evidence>
<proteinExistence type="predicted"/>
<name>A0ABV7VUV5_9GAMM</name>
<keyword evidence="3" id="KW-1185">Reference proteome</keyword>
<gene>
    <name evidence="2" type="ORF">ACFOMG_12845</name>
</gene>
<dbReference type="RefSeq" id="WP_376867110.1">
    <property type="nucleotide sequence ID" value="NZ_JBHRYB010000013.1"/>
</dbReference>
<feature type="signal peptide" evidence="1">
    <location>
        <begin position="1"/>
        <end position="21"/>
    </location>
</feature>
<organism evidence="2 3">
    <name type="scientific">Bacterioplanoides pacificum</name>
    <dbReference type="NCBI Taxonomy" id="1171596"/>
    <lineage>
        <taxon>Bacteria</taxon>
        <taxon>Pseudomonadati</taxon>
        <taxon>Pseudomonadota</taxon>
        <taxon>Gammaproteobacteria</taxon>
        <taxon>Oceanospirillales</taxon>
        <taxon>Oceanospirillaceae</taxon>
        <taxon>Bacterioplanoides</taxon>
    </lineage>
</organism>
<keyword evidence="1" id="KW-0732">Signal</keyword>
<dbReference type="Proteomes" id="UP001595722">
    <property type="component" value="Unassembled WGS sequence"/>
</dbReference>
<reference evidence="3" key="1">
    <citation type="journal article" date="2019" name="Int. J. Syst. Evol. Microbiol.">
        <title>The Global Catalogue of Microorganisms (GCM) 10K type strain sequencing project: providing services to taxonomists for standard genome sequencing and annotation.</title>
        <authorList>
            <consortium name="The Broad Institute Genomics Platform"/>
            <consortium name="The Broad Institute Genome Sequencing Center for Infectious Disease"/>
            <person name="Wu L."/>
            <person name="Ma J."/>
        </authorList>
    </citation>
    <scope>NUCLEOTIDE SEQUENCE [LARGE SCALE GENOMIC DNA]</scope>
    <source>
        <strain evidence="3">KCTC 42424</strain>
    </source>
</reference>
<dbReference type="InterPro" id="IPR009998">
    <property type="entry name" value="YfaZ"/>
</dbReference>
<accession>A0ABV7VUV5</accession>
<evidence type="ECO:0000256" key="1">
    <source>
        <dbReference type="SAM" id="SignalP"/>
    </source>
</evidence>
<sequence>MSQLKQALMTSLLVISAGAQAGGSLDVSLADEMVRASYDATKVGSGMHVSMDVLHHTDDGEIASLGVHVVDVRNQDTNLYIGVGGKIYGFASRGAEDHSGGGIGLGGFFRYRIPQAPDVSVAGYAYYAPPVVSVADAENLFDSDLRLQYSLIPTARVYAGYRYTSIKLEDISDRLELGDGFHVGLKVDF</sequence>
<feature type="chain" id="PRO_5045297793" evidence="1">
    <location>
        <begin position="22"/>
        <end position="189"/>
    </location>
</feature>